<evidence type="ECO:0000256" key="2">
    <source>
        <dbReference type="SAM" id="Phobius"/>
    </source>
</evidence>
<protein>
    <recommendedName>
        <fullName evidence="5">Integral membrane protein</fullName>
    </recommendedName>
</protein>
<feature type="transmembrane region" description="Helical" evidence="2">
    <location>
        <begin position="570"/>
        <end position="597"/>
    </location>
</feature>
<dbReference type="OMA" id="RRMKGFG"/>
<feature type="region of interest" description="Disordered" evidence="1">
    <location>
        <begin position="520"/>
        <end position="553"/>
    </location>
</feature>
<feature type="transmembrane region" description="Helical" evidence="2">
    <location>
        <begin position="603"/>
        <end position="625"/>
    </location>
</feature>
<dbReference type="InParanoid" id="A0A084R065"/>
<dbReference type="Pfam" id="PF11204">
    <property type="entry name" value="DUF2985"/>
    <property type="match status" value="1"/>
</dbReference>
<evidence type="ECO:0000256" key="1">
    <source>
        <dbReference type="SAM" id="MobiDB-lite"/>
    </source>
</evidence>
<feature type="compositionally biased region" description="Polar residues" evidence="1">
    <location>
        <begin position="685"/>
        <end position="700"/>
    </location>
</feature>
<evidence type="ECO:0000313" key="4">
    <source>
        <dbReference type="Proteomes" id="UP000028524"/>
    </source>
</evidence>
<dbReference type="PANTHER" id="PTHR35872:SF2">
    <property type="entry name" value="INTEGRAL MEMBRANE PROTEIN (AFU_ORTHOLOGUE AFUA_5G07110)"/>
    <property type="match status" value="1"/>
</dbReference>
<feature type="compositionally biased region" description="Basic and acidic residues" evidence="1">
    <location>
        <begin position="71"/>
        <end position="83"/>
    </location>
</feature>
<keyword evidence="2" id="KW-0812">Transmembrane</keyword>
<keyword evidence="2" id="KW-1133">Transmembrane helix</keyword>
<reference evidence="3 4" key="1">
    <citation type="journal article" date="2014" name="BMC Genomics">
        <title>Comparative genome sequencing reveals chemotype-specific gene clusters in the toxigenic black mold Stachybotrys.</title>
        <authorList>
            <person name="Semeiks J."/>
            <person name="Borek D."/>
            <person name="Otwinowski Z."/>
            <person name="Grishin N.V."/>
        </authorList>
    </citation>
    <scope>NUCLEOTIDE SEQUENCE [LARGE SCALE GENOMIC DNA]</scope>
    <source>
        <strain evidence="3 4">IBT 40285</strain>
    </source>
</reference>
<feature type="region of interest" description="Disordered" evidence="1">
    <location>
        <begin position="654"/>
        <end position="708"/>
    </location>
</feature>
<feature type="transmembrane region" description="Helical" evidence="2">
    <location>
        <begin position="412"/>
        <end position="433"/>
    </location>
</feature>
<dbReference type="InterPro" id="IPR021369">
    <property type="entry name" value="DUF2985"/>
</dbReference>
<dbReference type="Proteomes" id="UP000028524">
    <property type="component" value="Unassembled WGS sequence"/>
</dbReference>
<keyword evidence="2" id="KW-0472">Membrane</keyword>
<keyword evidence="4" id="KW-1185">Reference proteome</keyword>
<feature type="compositionally biased region" description="Basic and acidic residues" evidence="1">
    <location>
        <begin position="157"/>
        <end position="166"/>
    </location>
</feature>
<dbReference type="PANTHER" id="PTHR35872">
    <property type="entry name" value="INTEGRAL MEMBRANE PROTEIN (AFU_ORTHOLOGUE AFUA_5G07110)"/>
    <property type="match status" value="1"/>
</dbReference>
<name>A0A084R065_STAC4</name>
<accession>A0A084R065</accession>
<dbReference type="AlphaFoldDB" id="A0A084R065"/>
<dbReference type="OrthoDB" id="3365211at2759"/>
<dbReference type="STRING" id="1283841.A0A084R065"/>
<dbReference type="EMBL" id="KL659401">
    <property type="protein sequence ID" value="KFA69600.1"/>
    <property type="molecule type" value="Genomic_DNA"/>
</dbReference>
<evidence type="ECO:0008006" key="5">
    <source>
        <dbReference type="Google" id="ProtNLM"/>
    </source>
</evidence>
<feature type="compositionally biased region" description="Basic and acidic residues" evidence="1">
    <location>
        <begin position="205"/>
        <end position="216"/>
    </location>
</feature>
<evidence type="ECO:0000313" key="3">
    <source>
        <dbReference type="EMBL" id="KFA69600.1"/>
    </source>
</evidence>
<dbReference type="HOGENOM" id="CLU_015848_0_0_1"/>
<organism evidence="3 4">
    <name type="scientific">Stachybotrys chlorohalonatus (strain IBT 40285)</name>
    <dbReference type="NCBI Taxonomy" id="1283841"/>
    <lineage>
        <taxon>Eukaryota</taxon>
        <taxon>Fungi</taxon>
        <taxon>Dikarya</taxon>
        <taxon>Ascomycota</taxon>
        <taxon>Pezizomycotina</taxon>
        <taxon>Sordariomycetes</taxon>
        <taxon>Hypocreomycetidae</taxon>
        <taxon>Hypocreales</taxon>
        <taxon>Stachybotryaceae</taxon>
        <taxon>Stachybotrys</taxon>
    </lineage>
</organism>
<gene>
    <name evidence="3" type="ORF">S40285_07468</name>
</gene>
<feature type="compositionally biased region" description="Basic residues" evidence="1">
    <location>
        <begin position="538"/>
        <end position="553"/>
    </location>
</feature>
<feature type="compositionally biased region" description="Polar residues" evidence="1">
    <location>
        <begin position="35"/>
        <end position="64"/>
    </location>
</feature>
<proteinExistence type="predicted"/>
<feature type="region of interest" description="Disordered" evidence="1">
    <location>
        <begin position="1"/>
        <end position="235"/>
    </location>
</feature>
<sequence length="708" mass="79380">MDPGQRFNHLPPRPRSPAPSGITSHGPPTPDAVSETASNYFEAPLSSNPSPSAIRLSSYSTASATPGAERPLPERFRSREPSIRIRRSSNSSLQAHPPLPQAEPFPSFDNGAGSSGGGDVYGRTRSFSQPERAHVAADAPAMARHSRRVPPSALPRLTEEGTRPTMEEMGLEGVPLSPMQSEPPEDQAERRRRMQKRSVVSRMFWPDRTRNDEGQHARARGGTAPPAYASQDREREYESELVDWLDIIDPEVQTLSTLTNVQNSLFVPDLGHWVNRRPTYVLSHHAAPPVPQDRREPAADLSRVETEPVAPTLQRSSTITSRLTDSHYAALPHGITLDDWTHDEKMELDDHVRHMLHSRRSRMKRRLKGFGQYVRRPLGFFVTLYATLITLFGLAWVLFLIGWIYVGSKQVYVIHVIDSVLVALFAIMGDGLAPFRAVDTYHMIFIWRYTRMVNKAKAGKPPRNRLKKAVPTDVQAKMLEQQRSRESSQSNTRDYYISPLAIEQERNGIQGTDQEAYADVEGGKQDDDDDNYFGLTPKQKKSLEHHKKKMSKSHSFYKPRETLTHHSFPLAYLIGIVILLDCHSLLQISLGACTWGIDYRTRPFAITTVILCVSITCNITAGLVITLGDRKTRKKDVVKLLDRQELTNDAIKLMEEKRRKENGDEELEPKRSSKPGPSSGADVTGNAQSPETDSGRTSTGKLRKEASI</sequence>
<feature type="transmembrane region" description="Helical" evidence="2">
    <location>
        <begin position="378"/>
        <end position="406"/>
    </location>
</feature>